<dbReference type="Gene3D" id="2.30.110.10">
    <property type="entry name" value="Electron Transport, Fmn-binding Protein, Chain A"/>
    <property type="match status" value="1"/>
</dbReference>
<proteinExistence type="predicted"/>
<gene>
    <name evidence="3" type="ORF">GCM10023203_03470</name>
</gene>
<dbReference type="PANTHER" id="PTHR35176:SF2">
    <property type="entry name" value="F420H(2)-DEPENDENT REDUCTASE RV1155"/>
    <property type="match status" value="1"/>
</dbReference>
<name>A0ABP9DZF3_9PSEU</name>
<dbReference type="EMBL" id="BAABHQ010000001">
    <property type="protein sequence ID" value="GAA4859755.1"/>
    <property type="molecule type" value="Genomic_DNA"/>
</dbReference>
<evidence type="ECO:0000256" key="1">
    <source>
        <dbReference type="ARBA" id="ARBA00023002"/>
    </source>
</evidence>
<dbReference type="Pfam" id="PF01243">
    <property type="entry name" value="PNPOx_N"/>
    <property type="match status" value="1"/>
</dbReference>
<comment type="caution">
    <text evidence="3">The sequence shown here is derived from an EMBL/GenBank/DDBJ whole genome shotgun (WGS) entry which is preliminary data.</text>
</comment>
<protein>
    <submittedName>
        <fullName evidence="3">TIGR03618 family F420-dependent PPOX class oxidoreductase</fullName>
    </submittedName>
</protein>
<feature type="domain" description="Pyridoxamine 5'-phosphate oxidase N-terminal" evidence="2">
    <location>
        <begin position="6"/>
        <end position="131"/>
    </location>
</feature>
<dbReference type="InterPro" id="IPR019920">
    <property type="entry name" value="F420-binding_dom_put"/>
</dbReference>
<keyword evidence="4" id="KW-1185">Reference proteome</keyword>
<dbReference type="NCBIfam" id="TIGR03618">
    <property type="entry name" value="Rv1155_F420"/>
    <property type="match status" value="1"/>
</dbReference>
<sequence length="138" mass="15607">MAMDLDEARQVLREQHHAVLATRRGDGAPQMSPVAVGVDDEGAAVVSTRETAMKTKNLRREPRAWLCVLPDGFFGKWIQVEGTVEIVEQPEALEGLRAYYRQVAGEHPDWEEYDEAMRRERRVLLRVHLDRAGPTVSG</sequence>
<dbReference type="Proteomes" id="UP001500457">
    <property type="component" value="Unassembled WGS sequence"/>
</dbReference>
<accession>A0ABP9DZF3</accession>
<keyword evidence="1" id="KW-0560">Oxidoreductase</keyword>
<evidence type="ECO:0000259" key="2">
    <source>
        <dbReference type="Pfam" id="PF01243"/>
    </source>
</evidence>
<evidence type="ECO:0000313" key="3">
    <source>
        <dbReference type="EMBL" id="GAA4859755.1"/>
    </source>
</evidence>
<dbReference type="SUPFAM" id="SSF50475">
    <property type="entry name" value="FMN-binding split barrel"/>
    <property type="match status" value="1"/>
</dbReference>
<organism evidence="3 4">
    <name type="scientific">Actinomycetospora straminea</name>
    <dbReference type="NCBI Taxonomy" id="663607"/>
    <lineage>
        <taxon>Bacteria</taxon>
        <taxon>Bacillati</taxon>
        <taxon>Actinomycetota</taxon>
        <taxon>Actinomycetes</taxon>
        <taxon>Pseudonocardiales</taxon>
        <taxon>Pseudonocardiaceae</taxon>
        <taxon>Actinomycetospora</taxon>
    </lineage>
</organism>
<evidence type="ECO:0000313" key="4">
    <source>
        <dbReference type="Proteomes" id="UP001500457"/>
    </source>
</evidence>
<dbReference type="InterPro" id="IPR052019">
    <property type="entry name" value="F420H2_bilvrd_red/Heme_oxyg"/>
</dbReference>
<dbReference type="PANTHER" id="PTHR35176">
    <property type="entry name" value="HEME OXYGENASE HI_0854-RELATED"/>
    <property type="match status" value="1"/>
</dbReference>
<reference evidence="4" key="1">
    <citation type="journal article" date="2019" name="Int. J. Syst. Evol. Microbiol.">
        <title>The Global Catalogue of Microorganisms (GCM) 10K type strain sequencing project: providing services to taxonomists for standard genome sequencing and annotation.</title>
        <authorList>
            <consortium name="The Broad Institute Genomics Platform"/>
            <consortium name="The Broad Institute Genome Sequencing Center for Infectious Disease"/>
            <person name="Wu L."/>
            <person name="Ma J."/>
        </authorList>
    </citation>
    <scope>NUCLEOTIDE SEQUENCE [LARGE SCALE GENOMIC DNA]</scope>
    <source>
        <strain evidence="4">JCM 17983</strain>
    </source>
</reference>
<dbReference type="InterPro" id="IPR012349">
    <property type="entry name" value="Split_barrel_FMN-bd"/>
</dbReference>
<dbReference type="InterPro" id="IPR011576">
    <property type="entry name" value="Pyridox_Oxase_N"/>
</dbReference>